<gene>
    <name evidence="1" type="ORF">Amon01_000401700</name>
</gene>
<protein>
    <submittedName>
        <fullName evidence="1">Unnamed protein product</fullName>
    </submittedName>
</protein>
<comment type="caution">
    <text evidence="1">The sequence shown here is derived from an EMBL/GenBank/DDBJ whole genome shotgun (WGS) entry which is preliminary data.</text>
</comment>
<dbReference type="AlphaFoldDB" id="A0A9W6YYH8"/>
<keyword evidence="2" id="KW-1185">Reference proteome</keyword>
<reference evidence="1" key="1">
    <citation type="submission" date="2023-04" db="EMBL/GenBank/DDBJ databases">
        <title>Ambrosiozyma monospora NBRC 1965.</title>
        <authorList>
            <person name="Ichikawa N."/>
            <person name="Sato H."/>
            <person name="Tonouchi N."/>
        </authorList>
    </citation>
    <scope>NUCLEOTIDE SEQUENCE</scope>
    <source>
        <strain evidence="1">NBRC 1965</strain>
    </source>
</reference>
<dbReference type="EMBL" id="BSXU01001849">
    <property type="protein sequence ID" value="GMG31654.1"/>
    <property type="molecule type" value="Genomic_DNA"/>
</dbReference>
<proteinExistence type="predicted"/>
<evidence type="ECO:0000313" key="1">
    <source>
        <dbReference type="EMBL" id="GMG31654.1"/>
    </source>
</evidence>
<name>A0A9W6YYH8_AMBMO</name>
<evidence type="ECO:0000313" key="2">
    <source>
        <dbReference type="Proteomes" id="UP001165063"/>
    </source>
</evidence>
<accession>A0A9W6YYH8</accession>
<organism evidence="1 2">
    <name type="scientific">Ambrosiozyma monospora</name>
    <name type="common">Yeast</name>
    <name type="synonym">Endomycopsis monosporus</name>
    <dbReference type="NCBI Taxonomy" id="43982"/>
    <lineage>
        <taxon>Eukaryota</taxon>
        <taxon>Fungi</taxon>
        <taxon>Dikarya</taxon>
        <taxon>Ascomycota</taxon>
        <taxon>Saccharomycotina</taxon>
        <taxon>Pichiomycetes</taxon>
        <taxon>Pichiales</taxon>
        <taxon>Pichiaceae</taxon>
        <taxon>Ambrosiozyma</taxon>
    </lineage>
</organism>
<sequence length="218" mass="25249">MFDKLPDTIQSLTLNDCIFDEEDPVQRLIIPNSLQRLSLRNTCPIIEPSSRVNYSPGVQLNLSWTPNGRCLDFDGLSKIISTFSADWVREICFTPPDCFPDYVTIAHVDNKDDTYCFSIQFGEDITSYFKKVYYEKLYYLYVKVSHKRYSTVLKEMAIVCMECFERKYSSVNAAANNDGYQQHMSYESKLRARLKFESSLSWNLSMIETKTPFASTVS</sequence>
<dbReference type="Proteomes" id="UP001165063">
    <property type="component" value="Unassembled WGS sequence"/>
</dbReference>